<gene>
    <name evidence="1" type="ORF">EJ571_25030</name>
</gene>
<proteinExistence type="predicted"/>
<reference evidence="1 2" key="1">
    <citation type="journal article" date="2019" name="Sci. Rep.">
        <title>Extended insight into the Mycobacterium chelonae-abscessus complex through whole genome sequencing of Mycobacterium salmoniphilum outbreak and Mycobacterium salmoniphilum-like strains.</title>
        <authorList>
            <person name="Behra P.R.K."/>
            <person name="Das S."/>
            <person name="Pettersson B.M.F."/>
            <person name="Shirreff L."/>
            <person name="DuCote T."/>
            <person name="Jacobsson K.G."/>
            <person name="Ennis D.G."/>
            <person name="Kirsebom L.A."/>
        </authorList>
    </citation>
    <scope>NUCLEOTIDE SEQUENCE [LARGE SCALE GENOMIC DNA]</scope>
    <source>
        <strain evidence="1 2">DSM 45524</strain>
    </source>
</reference>
<organism evidence="1 2">
    <name type="scientific">Mycobacteroides franklinii</name>
    <dbReference type="NCBI Taxonomy" id="948102"/>
    <lineage>
        <taxon>Bacteria</taxon>
        <taxon>Bacillati</taxon>
        <taxon>Actinomycetota</taxon>
        <taxon>Actinomycetes</taxon>
        <taxon>Mycobacteriales</taxon>
        <taxon>Mycobacteriaceae</taxon>
        <taxon>Mycobacteroides</taxon>
    </lineage>
</organism>
<protein>
    <submittedName>
        <fullName evidence="1">Uncharacterized protein</fullName>
    </submittedName>
</protein>
<dbReference type="EMBL" id="RXLR01000024">
    <property type="protein sequence ID" value="TDH17993.1"/>
    <property type="molecule type" value="Genomic_DNA"/>
</dbReference>
<comment type="caution">
    <text evidence="1">The sequence shown here is derived from an EMBL/GenBank/DDBJ whole genome shotgun (WGS) entry which is preliminary data.</text>
</comment>
<evidence type="ECO:0000313" key="2">
    <source>
        <dbReference type="Proteomes" id="UP000295627"/>
    </source>
</evidence>
<dbReference type="AlphaFoldDB" id="A0A4R5P509"/>
<accession>A0A4R5P509</accession>
<sequence>MKPMATLDIEETARGGPDSPVRIAAALRYAVPQDLGSEAVNWKRPAAALHWALVGAPQIAVRAVNCVLPLLDNTIGLLPPLDLAPVTADRACRSATFRKHTSQIRTTVTRMDQLHGPLFNALPESERKRAYGAECPLGTNRELLGPLIDDLVFIRAWLATHGVKAGYWSYRLMLGALDFVAMCSDEHRDQLASHFICSAESAAARIELDDETTALTVRWAYDGALQLGGSLPKENVPEALEYLSISLRTEPPVKLVVSDH</sequence>
<name>A0A4R5P509_9MYCO</name>
<dbReference type="RefSeq" id="WP_078335854.1">
    <property type="nucleotide sequence ID" value="NZ_MAFQ01000014.1"/>
</dbReference>
<evidence type="ECO:0000313" key="1">
    <source>
        <dbReference type="EMBL" id="TDH17993.1"/>
    </source>
</evidence>
<dbReference type="Proteomes" id="UP000295627">
    <property type="component" value="Unassembled WGS sequence"/>
</dbReference>